<dbReference type="InterPro" id="IPR001647">
    <property type="entry name" value="HTH_TetR"/>
</dbReference>
<dbReference type="Pfam" id="PF00440">
    <property type="entry name" value="TetR_N"/>
    <property type="match status" value="1"/>
</dbReference>
<dbReference type="InterPro" id="IPR050109">
    <property type="entry name" value="HTH-type_TetR-like_transc_reg"/>
</dbReference>
<keyword evidence="5" id="KW-1185">Reference proteome</keyword>
<accession>A0ABU1GW66</accession>
<dbReference type="InterPro" id="IPR036271">
    <property type="entry name" value="Tet_transcr_reg_TetR-rel_C_sf"/>
</dbReference>
<evidence type="ECO:0000256" key="2">
    <source>
        <dbReference type="PROSITE-ProRule" id="PRU00335"/>
    </source>
</evidence>
<dbReference type="Gene3D" id="1.10.357.10">
    <property type="entry name" value="Tetracycline Repressor, domain 2"/>
    <property type="match status" value="1"/>
</dbReference>
<reference evidence="4 5" key="1">
    <citation type="submission" date="2023-04" db="EMBL/GenBank/DDBJ databases">
        <title>A long-awaited taxogenomic arrangement of the family Halomonadaceae.</title>
        <authorList>
            <person name="De La Haba R."/>
            <person name="Chuvochina M."/>
            <person name="Wittouck S."/>
            <person name="Arahal D.R."/>
            <person name="Sanchez-Porro C."/>
            <person name="Hugenholtz P."/>
            <person name="Ventosa A."/>
        </authorList>
    </citation>
    <scope>NUCLEOTIDE SEQUENCE [LARGE SCALE GENOMIC DNA]</scope>
    <source>
        <strain evidence="4 5">DSM 22428</strain>
    </source>
</reference>
<evidence type="ECO:0000313" key="5">
    <source>
        <dbReference type="Proteomes" id="UP001269375"/>
    </source>
</evidence>
<name>A0ABU1GW66_9GAMM</name>
<organism evidence="4 5">
    <name type="scientific">Larsenimonas suaedae</name>
    <dbReference type="NCBI Taxonomy" id="1851019"/>
    <lineage>
        <taxon>Bacteria</taxon>
        <taxon>Pseudomonadati</taxon>
        <taxon>Pseudomonadota</taxon>
        <taxon>Gammaproteobacteria</taxon>
        <taxon>Oceanospirillales</taxon>
        <taxon>Halomonadaceae</taxon>
        <taxon>Larsenimonas</taxon>
    </lineage>
</organism>
<evidence type="ECO:0000256" key="1">
    <source>
        <dbReference type="ARBA" id="ARBA00023125"/>
    </source>
</evidence>
<dbReference type="EMBL" id="JARWAO010000003">
    <property type="protein sequence ID" value="MDR5895791.1"/>
    <property type="molecule type" value="Genomic_DNA"/>
</dbReference>
<dbReference type="InterPro" id="IPR009057">
    <property type="entry name" value="Homeodomain-like_sf"/>
</dbReference>
<dbReference type="InterPro" id="IPR041586">
    <property type="entry name" value="PsrA_TetR_C"/>
</dbReference>
<evidence type="ECO:0000259" key="3">
    <source>
        <dbReference type="PROSITE" id="PS50977"/>
    </source>
</evidence>
<dbReference type="PANTHER" id="PTHR30055:SF235">
    <property type="entry name" value="TRANSCRIPTIONAL REGULATORY PROTEIN"/>
    <property type="match status" value="1"/>
</dbReference>
<dbReference type="InterPro" id="IPR023772">
    <property type="entry name" value="DNA-bd_HTH_TetR-type_CS"/>
</dbReference>
<evidence type="ECO:0000313" key="4">
    <source>
        <dbReference type="EMBL" id="MDR5895791.1"/>
    </source>
</evidence>
<dbReference type="Pfam" id="PF17939">
    <property type="entry name" value="TetR_C_30"/>
    <property type="match status" value="1"/>
</dbReference>
<dbReference type="PROSITE" id="PS01081">
    <property type="entry name" value="HTH_TETR_1"/>
    <property type="match status" value="1"/>
</dbReference>
<feature type="domain" description="HTH tetR-type" evidence="3">
    <location>
        <begin position="4"/>
        <end position="64"/>
    </location>
</feature>
<dbReference type="PRINTS" id="PR00455">
    <property type="entry name" value="HTHTETR"/>
</dbReference>
<dbReference type="PANTHER" id="PTHR30055">
    <property type="entry name" value="HTH-TYPE TRANSCRIPTIONAL REGULATOR RUTR"/>
    <property type="match status" value="1"/>
</dbReference>
<protein>
    <submittedName>
        <fullName evidence="4">TetR/AcrR family transcriptional regulator</fullName>
    </submittedName>
</protein>
<dbReference type="RefSeq" id="WP_251589636.1">
    <property type="nucleotide sequence ID" value="NZ_JAMLJI010000001.1"/>
</dbReference>
<sequence>MVEVTTAERILDAAEALFVEHGFAETSMRAITQRAGVNLAAVNYHFGSKSALIQSVFSRHFDPFAELFQTTLAQWAERTPTLEELVDALMHCALNTPSSHGDLRVFMKLIGLAYTQQQGDLRTYVQTHYAVLFEQFMSLMAKATPELDGQERFWRLHFLLGSVVFTLSSLDTLRGMTAPNASQASIRALAQTIRPMAIAALRA</sequence>
<comment type="caution">
    <text evidence="4">The sequence shown here is derived from an EMBL/GenBank/DDBJ whole genome shotgun (WGS) entry which is preliminary data.</text>
</comment>
<dbReference type="PROSITE" id="PS50977">
    <property type="entry name" value="HTH_TETR_2"/>
    <property type="match status" value="1"/>
</dbReference>
<dbReference type="SUPFAM" id="SSF46689">
    <property type="entry name" value="Homeodomain-like"/>
    <property type="match status" value="1"/>
</dbReference>
<feature type="DNA-binding region" description="H-T-H motif" evidence="2">
    <location>
        <begin position="27"/>
        <end position="46"/>
    </location>
</feature>
<dbReference type="Proteomes" id="UP001269375">
    <property type="component" value="Unassembled WGS sequence"/>
</dbReference>
<dbReference type="SUPFAM" id="SSF48498">
    <property type="entry name" value="Tetracyclin repressor-like, C-terminal domain"/>
    <property type="match status" value="1"/>
</dbReference>
<proteinExistence type="predicted"/>
<keyword evidence="1 2" id="KW-0238">DNA-binding</keyword>
<gene>
    <name evidence="4" type="ORF">QC825_06875</name>
</gene>